<organism evidence="4 5">
    <name type="scientific">Xenorhabdus khoisanae</name>
    <dbReference type="NCBI Taxonomy" id="880157"/>
    <lineage>
        <taxon>Bacteria</taxon>
        <taxon>Pseudomonadati</taxon>
        <taxon>Pseudomonadota</taxon>
        <taxon>Gammaproteobacteria</taxon>
        <taxon>Enterobacterales</taxon>
        <taxon>Morganellaceae</taxon>
        <taxon>Xenorhabdus</taxon>
    </lineage>
</organism>
<accession>A0A0J5FRW3</accession>
<dbReference type="Proteomes" id="UP000036277">
    <property type="component" value="Unassembled WGS sequence"/>
</dbReference>
<dbReference type="OrthoDB" id="5870696at2"/>
<feature type="binding site" evidence="3">
    <location>
        <begin position="81"/>
        <end position="84"/>
    </location>
    <ligand>
        <name>substrate</name>
    </ligand>
</feature>
<dbReference type="EC" id="5.3.1.6" evidence="3"/>
<feature type="binding site" evidence="3">
    <location>
        <begin position="28"/>
        <end position="31"/>
    </location>
    <ligand>
        <name>substrate</name>
    </ligand>
</feature>
<name>A0A0J5FRW3_9GAMM</name>
<dbReference type="NCBIfam" id="TIGR00021">
    <property type="entry name" value="rpiA"/>
    <property type="match status" value="1"/>
</dbReference>
<evidence type="ECO:0000313" key="4">
    <source>
        <dbReference type="EMBL" id="KMJ44844.1"/>
    </source>
</evidence>
<keyword evidence="5" id="KW-1185">Reference proteome</keyword>
<dbReference type="SUPFAM" id="SSF100950">
    <property type="entry name" value="NagB/RpiA/CoA transferase-like"/>
    <property type="match status" value="1"/>
</dbReference>
<dbReference type="GO" id="GO:0009052">
    <property type="term" value="P:pentose-phosphate shunt, non-oxidative branch"/>
    <property type="evidence" value="ECO:0007669"/>
    <property type="project" value="UniProtKB-UniRule"/>
</dbReference>
<feature type="binding site" evidence="3">
    <location>
        <begin position="94"/>
        <end position="97"/>
    </location>
    <ligand>
        <name>substrate</name>
    </ligand>
</feature>
<dbReference type="PATRIC" id="fig|880157.4.peg.2575"/>
<comment type="similarity">
    <text evidence="3">Belongs to the ribose 5-phosphate isomerase family.</text>
</comment>
<evidence type="ECO:0000256" key="3">
    <source>
        <dbReference type="HAMAP-Rule" id="MF_00170"/>
    </source>
</evidence>
<comment type="caution">
    <text evidence="4">The sequence shown here is derived from an EMBL/GenBank/DDBJ whole genome shotgun (WGS) entry which is preliminary data.</text>
</comment>
<evidence type="ECO:0000256" key="1">
    <source>
        <dbReference type="ARBA" id="ARBA00001713"/>
    </source>
</evidence>
<feature type="binding site" evidence="3">
    <location>
        <position position="121"/>
    </location>
    <ligand>
        <name>substrate</name>
    </ligand>
</feature>
<evidence type="ECO:0000313" key="5">
    <source>
        <dbReference type="Proteomes" id="UP000036277"/>
    </source>
</evidence>
<dbReference type="FunFam" id="3.40.50.1360:FF:000001">
    <property type="entry name" value="Ribose-5-phosphate isomerase A"/>
    <property type="match status" value="1"/>
</dbReference>
<dbReference type="InterPro" id="IPR037171">
    <property type="entry name" value="NagB/RpiA_transferase-like"/>
</dbReference>
<comment type="pathway">
    <text evidence="3">Carbohydrate degradation; pentose phosphate pathway; D-ribose 5-phosphate from D-ribulose 5-phosphate (non-oxidative stage): step 1/1.</text>
</comment>
<dbReference type="PANTHER" id="PTHR11934:SF0">
    <property type="entry name" value="RIBOSE-5-PHOSPHATE ISOMERASE"/>
    <property type="match status" value="1"/>
</dbReference>
<dbReference type="SUPFAM" id="SSF75445">
    <property type="entry name" value="D-ribose-5-phosphate isomerase (RpiA), lid domain"/>
    <property type="match status" value="1"/>
</dbReference>
<dbReference type="Pfam" id="PF06026">
    <property type="entry name" value="Rib_5-P_isom_A"/>
    <property type="match status" value="1"/>
</dbReference>
<dbReference type="CDD" id="cd01398">
    <property type="entry name" value="RPI_A"/>
    <property type="match status" value="1"/>
</dbReference>
<comment type="function">
    <text evidence="3">Catalyzes the reversible conversion of ribose-5-phosphate to ribulose 5-phosphate.</text>
</comment>
<dbReference type="GO" id="GO:0004751">
    <property type="term" value="F:ribose-5-phosphate isomerase activity"/>
    <property type="evidence" value="ECO:0007669"/>
    <property type="project" value="UniProtKB-UniRule"/>
</dbReference>
<dbReference type="UniPathway" id="UPA00115">
    <property type="reaction ID" value="UER00412"/>
</dbReference>
<dbReference type="PANTHER" id="PTHR11934">
    <property type="entry name" value="RIBOSE-5-PHOSPHATE ISOMERASE"/>
    <property type="match status" value="1"/>
</dbReference>
<proteinExistence type="inferred from homology"/>
<gene>
    <name evidence="3" type="primary">rpiA</name>
    <name evidence="4" type="ORF">AB204_12105</name>
</gene>
<feature type="active site" description="Proton acceptor" evidence="3">
    <location>
        <position position="103"/>
    </location>
</feature>
<sequence length="219" mass="23023">MTQDELKKAVGWAALEYVKPGTIVGVGTGSTAAHFIDALGTIKDKIEGAVSSSEASTAKLKSLGIPVFDCNDVDSLDIYVDGADEINGQMQMIKGGGAALTREKIIAAVAKKFICIIDSSKQVDVLGKFPLPVEVIPMARAYVTRELEKLGGTPVYRENVVTDNGNDILDVHNLSIVEPAELEDKINGIAGVVTVGLFANRGANVVLVGAADGVRTIKE</sequence>
<protein>
    <recommendedName>
        <fullName evidence="3">Ribose-5-phosphate isomerase A</fullName>
        <ecNumber evidence="3">5.3.1.6</ecNumber>
    </recommendedName>
    <alternativeName>
        <fullName evidence="3">Phosphoriboisomerase A</fullName>
        <shortName evidence="3">PRI</shortName>
    </alternativeName>
</protein>
<dbReference type="FunFam" id="3.30.70.260:FF:000004">
    <property type="entry name" value="Ribose-5-phosphate isomerase A"/>
    <property type="match status" value="1"/>
</dbReference>
<keyword evidence="2 3" id="KW-0413">Isomerase</keyword>
<dbReference type="AlphaFoldDB" id="A0A0J5FRW3"/>
<comment type="catalytic activity">
    <reaction evidence="1 3">
        <text>aldehydo-D-ribose 5-phosphate = D-ribulose 5-phosphate</text>
        <dbReference type="Rhea" id="RHEA:14657"/>
        <dbReference type="ChEBI" id="CHEBI:58121"/>
        <dbReference type="ChEBI" id="CHEBI:58273"/>
        <dbReference type="EC" id="5.3.1.6"/>
    </reaction>
</comment>
<reference evidence="4 5" key="1">
    <citation type="submission" date="2015-06" db="EMBL/GenBank/DDBJ databases">
        <title>Draft Whole-Genome Sequence of the Entomopathogenic Bacterium Xenorhabdus khoisanae.</title>
        <authorList>
            <person name="Naidoo S."/>
            <person name="Featherston J."/>
            <person name="Gray V.M."/>
        </authorList>
    </citation>
    <scope>NUCLEOTIDE SEQUENCE [LARGE SCALE GENOMIC DNA]</scope>
    <source>
        <strain evidence="4 5">MCB</strain>
    </source>
</reference>
<dbReference type="InterPro" id="IPR004788">
    <property type="entry name" value="Ribose5P_isomerase_type_A"/>
</dbReference>
<dbReference type="InterPro" id="IPR020672">
    <property type="entry name" value="Ribose5P_isomerase_typA_subgr"/>
</dbReference>
<dbReference type="NCBIfam" id="NF001924">
    <property type="entry name" value="PRK00702.1"/>
    <property type="match status" value="1"/>
</dbReference>
<dbReference type="Gene3D" id="3.30.70.260">
    <property type="match status" value="1"/>
</dbReference>
<dbReference type="Gene3D" id="3.40.50.1360">
    <property type="match status" value="1"/>
</dbReference>
<dbReference type="GO" id="GO:0006014">
    <property type="term" value="P:D-ribose metabolic process"/>
    <property type="evidence" value="ECO:0007669"/>
    <property type="project" value="TreeGrafter"/>
</dbReference>
<dbReference type="EMBL" id="LFCV01000073">
    <property type="protein sequence ID" value="KMJ44844.1"/>
    <property type="molecule type" value="Genomic_DNA"/>
</dbReference>
<comment type="subunit">
    <text evidence="3">Homodimer.</text>
</comment>
<dbReference type="STRING" id="880157.AB204_12105"/>
<dbReference type="RefSeq" id="WP_047963620.1">
    <property type="nucleotide sequence ID" value="NZ_CAWMBG010000073.1"/>
</dbReference>
<dbReference type="GO" id="GO:0005829">
    <property type="term" value="C:cytosol"/>
    <property type="evidence" value="ECO:0007669"/>
    <property type="project" value="TreeGrafter"/>
</dbReference>
<dbReference type="HAMAP" id="MF_00170">
    <property type="entry name" value="Rib_5P_isom_A"/>
    <property type="match status" value="1"/>
</dbReference>
<evidence type="ECO:0000256" key="2">
    <source>
        <dbReference type="ARBA" id="ARBA00023235"/>
    </source>
</evidence>